<dbReference type="OrthoDB" id="8163468at2"/>
<dbReference type="AlphaFoldDB" id="A0A370KYN8"/>
<evidence type="ECO:0000313" key="1">
    <source>
        <dbReference type="EMBL" id="RDJ20119.1"/>
    </source>
</evidence>
<dbReference type="Proteomes" id="UP000255207">
    <property type="component" value="Unassembled WGS sequence"/>
</dbReference>
<keyword evidence="2" id="KW-1185">Reference proteome</keyword>
<dbReference type="EMBL" id="QQTP01000022">
    <property type="protein sequence ID" value="RDJ20119.1"/>
    <property type="molecule type" value="Genomic_DNA"/>
</dbReference>
<evidence type="ECO:0000313" key="2">
    <source>
        <dbReference type="Proteomes" id="UP000255207"/>
    </source>
</evidence>
<accession>A0A370KYN8</accession>
<protein>
    <submittedName>
        <fullName evidence="1">Uncharacterized protein</fullName>
    </submittedName>
</protein>
<name>A0A370KYN8_9HYPH</name>
<organism evidence="1 2">
    <name type="scientific">Bosea caraganae</name>
    <dbReference type="NCBI Taxonomy" id="2763117"/>
    <lineage>
        <taxon>Bacteria</taxon>
        <taxon>Pseudomonadati</taxon>
        <taxon>Pseudomonadota</taxon>
        <taxon>Alphaproteobacteria</taxon>
        <taxon>Hyphomicrobiales</taxon>
        <taxon>Boseaceae</taxon>
        <taxon>Bosea</taxon>
    </lineage>
</organism>
<sequence>MARSLQIPNSKIKAQQIDGAQFQHGLNEAALTAERFAELFCNGRLKRVREWLTDEVPVPPWVPALLAAMGVADGRARAIATAEHLLAMGTDSDK</sequence>
<gene>
    <name evidence="1" type="ORF">DWE98_26145</name>
</gene>
<reference evidence="2" key="1">
    <citation type="submission" date="2018-07" db="EMBL/GenBank/DDBJ databases">
        <authorList>
            <person name="Safronova V.I."/>
            <person name="Chirak E.R."/>
            <person name="Sazanova A.L."/>
        </authorList>
    </citation>
    <scope>NUCLEOTIDE SEQUENCE [LARGE SCALE GENOMIC DNA]</scope>
    <source>
        <strain evidence="2">RCAM04685</strain>
    </source>
</reference>
<dbReference type="RefSeq" id="WP_114832254.1">
    <property type="nucleotide sequence ID" value="NZ_QQTO01000022.1"/>
</dbReference>
<proteinExistence type="predicted"/>
<comment type="caution">
    <text evidence="1">The sequence shown here is derived from an EMBL/GenBank/DDBJ whole genome shotgun (WGS) entry which is preliminary data.</text>
</comment>